<dbReference type="InterPro" id="IPR045864">
    <property type="entry name" value="aa-tRNA-synth_II/BPL/LPL"/>
</dbReference>
<evidence type="ECO:0000259" key="13">
    <source>
        <dbReference type="PROSITE" id="PS50862"/>
    </source>
</evidence>
<gene>
    <name evidence="14" type="ORF">LAMI_0H01882G</name>
</gene>
<evidence type="ECO:0000256" key="7">
    <source>
        <dbReference type="ARBA" id="ARBA00022917"/>
    </source>
</evidence>
<dbReference type="InterPro" id="IPR006195">
    <property type="entry name" value="aa-tRNA-synth_II"/>
</dbReference>
<evidence type="ECO:0000256" key="3">
    <source>
        <dbReference type="ARBA" id="ARBA00013163"/>
    </source>
</evidence>
<dbReference type="Pfam" id="PF03129">
    <property type="entry name" value="HGTP_anticodon"/>
    <property type="match status" value="1"/>
</dbReference>
<evidence type="ECO:0000256" key="5">
    <source>
        <dbReference type="ARBA" id="ARBA00022741"/>
    </source>
</evidence>
<evidence type="ECO:0000313" key="15">
    <source>
        <dbReference type="Proteomes" id="UP000191024"/>
    </source>
</evidence>
<keyword evidence="7" id="KW-0648">Protein biosynthesis</keyword>
<dbReference type="PANTHER" id="PTHR11451">
    <property type="entry name" value="THREONINE-TRNA LIGASE"/>
    <property type="match status" value="1"/>
</dbReference>
<dbReference type="EMBL" id="LT598468">
    <property type="protein sequence ID" value="SCV02680.1"/>
    <property type="molecule type" value="Genomic_DNA"/>
</dbReference>
<evidence type="ECO:0000256" key="11">
    <source>
        <dbReference type="ARBA" id="ARBA00031900"/>
    </source>
</evidence>
<evidence type="ECO:0000256" key="9">
    <source>
        <dbReference type="ARBA" id="ARBA00023128"/>
    </source>
</evidence>
<evidence type="ECO:0000256" key="6">
    <source>
        <dbReference type="ARBA" id="ARBA00022840"/>
    </source>
</evidence>
<dbReference type="Gene3D" id="3.40.50.800">
    <property type="entry name" value="Anticodon-binding domain"/>
    <property type="match status" value="1"/>
</dbReference>
<comment type="catalytic activity">
    <reaction evidence="12">
        <text>tRNA(Thr) + L-threonine + ATP = L-threonyl-tRNA(Thr) + AMP + diphosphate + H(+)</text>
        <dbReference type="Rhea" id="RHEA:24624"/>
        <dbReference type="Rhea" id="RHEA-COMP:9670"/>
        <dbReference type="Rhea" id="RHEA-COMP:9704"/>
        <dbReference type="ChEBI" id="CHEBI:15378"/>
        <dbReference type="ChEBI" id="CHEBI:30616"/>
        <dbReference type="ChEBI" id="CHEBI:33019"/>
        <dbReference type="ChEBI" id="CHEBI:57926"/>
        <dbReference type="ChEBI" id="CHEBI:78442"/>
        <dbReference type="ChEBI" id="CHEBI:78534"/>
        <dbReference type="ChEBI" id="CHEBI:456215"/>
        <dbReference type="EC" id="6.1.1.3"/>
    </reaction>
</comment>
<dbReference type="InterPro" id="IPR036621">
    <property type="entry name" value="Anticodon-bd_dom_sf"/>
</dbReference>
<dbReference type="SUPFAM" id="SSF52954">
    <property type="entry name" value="Class II aaRS ABD-related"/>
    <property type="match status" value="1"/>
</dbReference>
<dbReference type="PROSITE" id="PS50862">
    <property type="entry name" value="AA_TRNA_LIGASE_II"/>
    <property type="match status" value="1"/>
</dbReference>
<name>A0A1G4KDZ1_9SACH</name>
<dbReference type="InterPro" id="IPR004154">
    <property type="entry name" value="Anticodon-bd"/>
</dbReference>
<accession>A0A1G4KDZ1</accession>
<evidence type="ECO:0000256" key="10">
    <source>
        <dbReference type="ARBA" id="ARBA00023146"/>
    </source>
</evidence>
<keyword evidence="4" id="KW-0436">Ligase</keyword>
<keyword evidence="10" id="KW-0030">Aminoacyl-tRNA synthetase</keyword>
<dbReference type="GO" id="GO:0004829">
    <property type="term" value="F:threonine-tRNA ligase activity"/>
    <property type="evidence" value="ECO:0007669"/>
    <property type="project" value="UniProtKB-EC"/>
</dbReference>
<comment type="similarity">
    <text evidence="2">Belongs to the class-II aminoacyl-tRNA synthetase family.</text>
</comment>
<dbReference type="Pfam" id="PF00587">
    <property type="entry name" value="tRNA-synt_2b"/>
    <property type="match status" value="1"/>
</dbReference>
<dbReference type="InterPro" id="IPR033728">
    <property type="entry name" value="ThrRS_core"/>
</dbReference>
<dbReference type="PRINTS" id="PR01047">
    <property type="entry name" value="TRNASYNTHTHR"/>
</dbReference>
<keyword evidence="9" id="KW-0496">Mitochondrion</keyword>
<dbReference type="NCBIfam" id="TIGR00418">
    <property type="entry name" value="thrS"/>
    <property type="match status" value="1"/>
</dbReference>
<proteinExistence type="inferred from homology"/>
<keyword evidence="5" id="KW-0547">Nucleotide-binding</keyword>
<dbReference type="GO" id="GO:0070159">
    <property type="term" value="P:mitochondrial threonyl-tRNA aminoacylation"/>
    <property type="evidence" value="ECO:0007669"/>
    <property type="project" value="TreeGrafter"/>
</dbReference>
<evidence type="ECO:0000256" key="4">
    <source>
        <dbReference type="ARBA" id="ARBA00022598"/>
    </source>
</evidence>
<dbReference type="OrthoDB" id="5423599at2759"/>
<feature type="domain" description="Aminoacyl-transfer RNA synthetases class-II family profile" evidence="13">
    <location>
        <begin position="61"/>
        <end position="335"/>
    </location>
</feature>
<evidence type="ECO:0000256" key="8">
    <source>
        <dbReference type="ARBA" id="ARBA00022946"/>
    </source>
</evidence>
<dbReference type="AlphaFoldDB" id="A0A1G4KDZ1"/>
<dbReference type="InterPro" id="IPR002314">
    <property type="entry name" value="aa-tRNA-synt_IIb"/>
</dbReference>
<keyword evidence="15" id="KW-1185">Reference proteome</keyword>
<comment type="subcellular location">
    <subcellularLocation>
        <location evidence="1">Mitochondrion matrix</location>
    </subcellularLocation>
</comment>
<dbReference type="Proteomes" id="UP000191024">
    <property type="component" value="Chromosome H"/>
</dbReference>
<dbReference type="STRING" id="1230905.A0A1G4KDZ1"/>
<reference evidence="15" key="1">
    <citation type="submission" date="2016-03" db="EMBL/GenBank/DDBJ databases">
        <authorList>
            <person name="Devillers H."/>
        </authorList>
    </citation>
    <scope>NUCLEOTIDE SEQUENCE [LARGE SCALE GENOMIC DNA]</scope>
</reference>
<dbReference type="EC" id="6.1.1.3" evidence="3"/>
<dbReference type="Gene3D" id="3.30.930.10">
    <property type="entry name" value="Bira Bifunctional Protein, Domain 2"/>
    <property type="match status" value="1"/>
</dbReference>
<dbReference type="FunFam" id="3.30.930.10:FF:000039">
    <property type="entry name" value="Threonyl-tRNA synthetase, mitochondrial"/>
    <property type="match status" value="1"/>
</dbReference>
<evidence type="ECO:0000256" key="2">
    <source>
        <dbReference type="ARBA" id="ARBA00008226"/>
    </source>
</evidence>
<organism evidence="14 15">
    <name type="scientific">Lachancea mirantina</name>
    <dbReference type="NCBI Taxonomy" id="1230905"/>
    <lineage>
        <taxon>Eukaryota</taxon>
        <taxon>Fungi</taxon>
        <taxon>Dikarya</taxon>
        <taxon>Ascomycota</taxon>
        <taxon>Saccharomycotina</taxon>
        <taxon>Saccharomycetes</taxon>
        <taxon>Saccharomycetales</taxon>
        <taxon>Saccharomycetaceae</taxon>
        <taxon>Lachancea</taxon>
    </lineage>
</organism>
<dbReference type="CDD" id="cd00771">
    <property type="entry name" value="ThrRS_core"/>
    <property type="match status" value="1"/>
</dbReference>
<evidence type="ECO:0000256" key="12">
    <source>
        <dbReference type="ARBA" id="ARBA00049515"/>
    </source>
</evidence>
<dbReference type="PANTHER" id="PTHR11451:SF50">
    <property type="entry name" value="THREONINE--TRNA LIGASE, MITOCHONDRIAL"/>
    <property type="match status" value="1"/>
</dbReference>
<dbReference type="InterPro" id="IPR002320">
    <property type="entry name" value="Thr-tRNA-ligase_IIa"/>
</dbReference>
<dbReference type="GO" id="GO:0005524">
    <property type="term" value="F:ATP binding"/>
    <property type="evidence" value="ECO:0007669"/>
    <property type="project" value="UniProtKB-KW"/>
</dbReference>
<dbReference type="GO" id="GO:0005759">
    <property type="term" value="C:mitochondrial matrix"/>
    <property type="evidence" value="ECO:0007669"/>
    <property type="project" value="UniProtKB-SubCell"/>
</dbReference>
<sequence length="453" mass="52153">MVPKNVLAKTAARIKCQKFPFSTKNAKETIAATSHDVSTKQQLFITDPISPGSIFFLPNGTRIVNKLVNFMKLQQQYKYGFQEVITPLIYRKSLWEQSGHWENYKDDMFRVEGNDLEKEQYGLKPMNCPGHCVIFGRSSRSYNDLPLRFSDYSPLHRNEASGALTGLTRVRKFHQDDGHIFCTSDQVRNEIKSCIELIDLCYGKVFPLGQNGTPTEYELRLSTRPDKSIGSLDDWNHAETVLKDIIVESGKKWSLNEGDGAFYGPKIDIILNDHAGKSHQVATIQLDFQLPERFDLKYKDKDNKFKRPIMIHRAVFGSIERFLALLIDSNQGKWPFWLNPYQCMIIPLNTKDPELVQASKTLQKVLRAESDRDQSPVPLHSMHFNVDVDCRAEPVNYRIKDAITKQYSYLIMVGAKEIESGRFAIRSRESREVKHSTTKEIVKIFSDLEKNYQ</sequence>
<evidence type="ECO:0000313" key="14">
    <source>
        <dbReference type="EMBL" id="SCV02680.1"/>
    </source>
</evidence>
<keyword evidence="8" id="KW-0809">Transit peptide</keyword>
<dbReference type="SUPFAM" id="SSF55681">
    <property type="entry name" value="Class II aaRS and biotin synthetases"/>
    <property type="match status" value="1"/>
</dbReference>
<evidence type="ECO:0000256" key="1">
    <source>
        <dbReference type="ARBA" id="ARBA00004305"/>
    </source>
</evidence>
<protein>
    <recommendedName>
        <fullName evidence="3">threonine--tRNA ligase</fullName>
        <ecNumber evidence="3">6.1.1.3</ecNumber>
    </recommendedName>
    <alternativeName>
        <fullName evidence="11">Threonyl-tRNA synthetase</fullName>
    </alternativeName>
</protein>
<keyword evidence="6" id="KW-0067">ATP-binding</keyword>